<evidence type="ECO:0000256" key="7">
    <source>
        <dbReference type="ARBA" id="ARBA00022889"/>
    </source>
</evidence>
<evidence type="ECO:0000256" key="9">
    <source>
        <dbReference type="ARBA" id="ARBA00023157"/>
    </source>
</evidence>
<feature type="disulfide bond" evidence="12">
    <location>
        <begin position="485"/>
        <end position="494"/>
    </location>
</feature>
<evidence type="ECO:0000256" key="11">
    <source>
        <dbReference type="ARBA" id="ARBA00023292"/>
    </source>
</evidence>
<feature type="disulfide bond" evidence="12">
    <location>
        <begin position="1234"/>
        <end position="1243"/>
    </location>
</feature>
<feature type="disulfide bond" evidence="12">
    <location>
        <begin position="1128"/>
        <end position="1137"/>
    </location>
</feature>
<reference evidence="17 18" key="1">
    <citation type="submission" date="2021-04" db="EMBL/GenBank/DDBJ databases">
        <authorList>
            <person name="Bliznina A."/>
        </authorList>
    </citation>
    <scope>NUCLEOTIDE SEQUENCE [LARGE SCALE GENOMIC DNA]</scope>
</reference>
<evidence type="ECO:0000256" key="13">
    <source>
        <dbReference type="SAM" id="Coils"/>
    </source>
</evidence>
<dbReference type="PRINTS" id="PR00011">
    <property type="entry name" value="EGFLAMININ"/>
</dbReference>
<evidence type="ECO:0000256" key="12">
    <source>
        <dbReference type="PROSITE-ProRule" id="PRU00460"/>
    </source>
</evidence>
<dbReference type="Pfam" id="PF00055">
    <property type="entry name" value="Laminin_N"/>
    <property type="match status" value="1"/>
</dbReference>
<dbReference type="InterPro" id="IPR008211">
    <property type="entry name" value="Laminin_N"/>
</dbReference>
<keyword evidence="4" id="KW-0732">Signal</keyword>
<keyword evidence="9 12" id="KW-1015">Disulfide bond</keyword>
<feature type="domain" description="Laminin EGF-like" evidence="14">
    <location>
        <begin position="1212"/>
        <end position="1259"/>
    </location>
</feature>
<feature type="disulfide bond" evidence="12">
    <location>
        <begin position="369"/>
        <end position="378"/>
    </location>
</feature>
<comment type="subcellular location">
    <subcellularLocation>
        <location evidence="1">Secreted</location>
        <location evidence="1">Extracellular space</location>
        <location evidence="1">Extracellular matrix</location>
        <location evidence="1">Basement membrane</location>
    </subcellularLocation>
</comment>
<dbReference type="Gene3D" id="2.170.300.10">
    <property type="entry name" value="Tie2 ligand-binding domain superfamily"/>
    <property type="match status" value="1"/>
</dbReference>
<feature type="domain" description="Laminin EGF-like" evidence="14">
    <location>
        <begin position="829"/>
        <end position="876"/>
    </location>
</feature>
<evidence type="ECO:0000256" key="4">
    <source>
        <dbReference type="ARBA" id="ARBA00022729"/>
    </source>
</evidence>
<feature type="coiled-coil region" evidence="13">
    <location>
        <begin position="1533"/>
        <end position="1602"/>
    </location>
</feature>
<keyword evidence="18" id="KW-1185">Reference proteome</keyword>
<dbReference type="EMBL" id="OU015567">
    <property type="protein sequence ID" value="CAG5112273.1"/>
    <property type="molecule type" value="Genomic_DNA"/>
</dbReference>
<keyword evidence="6" id="KW-0084">Basement membrane</keyword>
<gene>
    <name evidence="17" type="ORF">OKIOD_LOCUS15270</name>
</gene>
<feature type="domain" description="Laminin EGF-like" evidence="14">
    <location>
        <begin position="1104"/>
        <end position="1158"/>
    </location>
</feature>
<feature type="domain" description="Laminin EGF-like" evidence="14">
    <location>
        <begin position="877"/>
        <end position="924"/>
    </location>
</feature>
<feature type="domain" description="Laminin EGF-like" evidence="14">
    <location>
        <begin position="277"/>
        <end position="338"/>
    </location>
</feature>
<name>A0ABN7T739_OIKDI</name>
<keyword evidence="8 13" id="KW-0175">Coiled coil</keyword>
<dbReference type="PANTHER" id="PTHR10574">
    <property type="entry name" value="NETRIN/LAMININ-RELATED"/>
    <property type="match status" value="1"/>
</dbReference>
<keyword evidence="2" id="KW-0964">Secreted</keyword>
<feature type="disulfide bond" evidence="12">
    <location>
        <begin position="1184"/>
        <end position="1193"/>
    </location>
</feature>
<dbReference type="Pfam" id="PF24973">
    <property type="entry name" value="EGF_LMN_ATRN"/>
    <property type="match status" value="2"/>
</dbReference>
<sequence length="1883" mass="207834">MKVAQLLLGAGVWAQQNAQGDSEHYSDCSTGHCFPATGDLLIGRESRLSATSTCGLEGEEGFCIVSNTNGQGPCKQCDTRRKWSPSDPSTHNAHNIENIIAFKSEDISPAYERRWWQSENGKDEVSIQVDFEAEFLFTHLIMTFKTFRPASMSVYRSSDNGASWKPYRHFAEDCASSFPDVEATPNQDTIDQVVCDDSYGKKVPTTNGELVLKVLDPQLTESMDPYSPEIRDLLQVTNIRIDFHELHTLGDDHMDNSHDATNKYYYAVYNLVLRGSCFCNGHASQCVPKDDEIVNADVYGKCNCQHGTAGLNCEKCADFHHDQPWMPARANQTFECKRCECYGHATECHFDPAVYEATDRTSGGVCENCKHNTEGRMCERCIEGFYQDPLKNINDPEICVPCDCDPAGVVGACDRATIPGPDGTVAGRCRCKANVMGERCDQCKPGFHSLDPNNPDGCSPCDCDDRGSVTRGGSVCDPLNGQCHCKSNVTGGRCDTCAPHTYGLSSGDADGCKKCRCDIGGSLNQNCNTVDGKCTCRPNITGQRCNDVKEDHFLPNPFLDTMVTGPDGLNSDGVELIPIVLAPVAYYPPQPTSGFNEDPNEYYDGYPHYSRPISDSYSLSNHGSTYGYENINQYVPARPGTSVLFEVGDLPRSLPYSLHLKISPQGGNWSPVEVEIIRPPTDTRDIDSPCFNSKPEDDSWTATIPTDEPLVALGKDKYTCLETDADKGTVTPYKFKITLPKTNNYGDDEEDDNKIFWIERLQLVPKLDTENGYPGFKEEFNAEAPKLITAYEKCMLNTMDLPDVGVLEKDCDAMTYSISSWFHQGAKSCDCDQTGSISRSCDPSGGQCECREGVTGRTCNQCAAGFFGFSHTGCQVCDCNRRGTVNQSQFCEQQSGQCQCLDGVGGRQCDRCLPGFYDFPNCKKCECNGHANECDSVTGECLNCAHDTTGPNCEQCADGYYGDPTSVTNSQCSQCLCPDGPKSNRQFADTCSLSRMRGSSNREDEQRGPRPSVVMCNCNPGYQGLQCEQCAPGHFGNPMEPFGSCNPCECNGNIDTSDPDACDARTGECLKCLYNRGGADCSECADGYYEQPNADGTDFTCVPCGCDERGRDPFVGNTCDKKTGQCACLDKVEGRTCNSCRNNFFDLANAVDNGGCQACGCDPENSKDISGEQPCDMVTGQCRCKDGFGGRDCKSCEKGYYGDPKIGKCEACDCDPSGVHDPFACNAWTGQCECKPGIGGQHCDRCERGYHGIAPDCEPCGECFDSWDGIIGELIDETKAVLATVDNIRDNGVTGVYKAEFDQIAANLANARDTLSQNEEMNQLERFMAEIESETNLGHSRLDDIKDSFGDINALDQRQKQQLAILKEEMDSRRLELAELTSALDEAEDKDPHVLWGRIKQAVADAAKYEILAKKAVGVFHNADDPKTNFLLASKNIRESVVQGMNQREEEFQQKSQELDILIDDVEPKIRELSIGEINQAVCGAYTEDCDEVCGGAQCLTSNGKQHCGNANYDVFNRGPRVNTCEESAYQISVSAKTHAENAQKRLEDIREKVDEALNDTKEVREDALGAKEAAEKVRQKATDVEKNIREYTDRIINLVEEIEDFLSADEHTDPEDILKVAKQVLAIELPDSNKINELKEKMNSLSIRPSDSSSPDDNLSLTAVTSIAQKATKVLREAQELSDKVNRAADNFDLKESNCNEATGKNLEANEVNDAAKIKIAETTTLIEDLKLKLAELAGLVDDQTIQQKRTQLNNKITESNSNIVMATEELTEADELFEEFRPRYEEFKNSGDRDYAIEFTDKVDELRHTQDSAKDLEANVGQLLEDVKEWHKKLQDLKEKYEKVKEEVNTSTTNLGELKQRAESVRKNIYQKLYNPEQCGN</sequence>
<feature type="domain" description="Laminin N-terminal" evidence="16">
    <location>
        <begin position="29"/>
        <end position="276"/>
    </location>
</feature>
<evidence type="ECO:0000256" key="10">
    <source>
        <dbReference type="ARBA" id="ARBA00023180"/>
    </source>
</evidence>
<dbReference type="InterPro" id="IPR002049">
    <property type="entry name" value="LE_dom"/>
</dbReference>
<feature type="domain" description="Laminin IV type B" evidence="15">
    <location>
        <begin position="581"/>
        <end position="823"/>
    </location>
</feature>
<dbReference type="Pfam" id="PF21199">
    <property type="entry name" value="LAMININ_IV_B"/>
    <property type="match status" value="1"/>
</dbReference>
<feature type="disulfide bond" evidence="12">
    <location>
        <begin position="304"/>
        <end position="313"/>
    </location>
</feature>
<dbReference type="InterPro" id="IPR050440">
    <property type="entry name" value="Laminin/Netrin_ECM"/>
</dbReference>
<dbReference type="PROSITE" id="PS01248">
    <property type="entry name" value="EGF_LAM_1"/>
    <property type="match status" value="5"/>
</dbReference>
<dbReference type="Gene3D" id="2.60.120.260">
    <property type="entry name" value="Galactose-binding domain-like"/>
    <property type="match status" value="1"/>
</dbReference>
<dbReference type="SUPFAM" id="SSF57196">
    <property type="entry name" value="EGF/Laminin"/>
    <property type="match status" value="13"/>
</dbReference>
<evidence type="ECO:0000256" key="1">
    <source>
        <dbReference type="ARBA" id="ARBA00004302"/>
    </source>
</evidence>
<dbReference type="SMART" id="SM00180">
    <property type="entry name" value="EGF_Lam"/>
    <property type="match status" value="13"/>
</dbReference>
<feature type="domain" description="Laminin EGF-like" evidence="14">
    <location>
        <begin position="402"/>
        <end position="460"/>
    </location>
</feature>
<dbReference type="PROSITE" id="PS50027">
    <property type="entry name" value="EGF_LAM_2"/>
    <property type="match status" value="10"/>
</dbReference>
<protein>
    <submittedName>
        <fullName evidence="17">Oidioi.mRNA.OKI2018_I69.chr2.g6505.t1.cds</fullName>
    </submittedName>
</protein>
<dbReference type="Gene3D" id="2.10.25.10">
    <property type="entry name" value="Laminin"/>
    <property type="match status" value="11"/>
</dbReference>
<feature type="disulfide bond" evidence="12">
    <location>
        <begin position="850"/>
        <end position="859"/>
    </location>
</feature>
<feature type="coiled-coil region" evidence="13">
    <location>
        <begin position="1672"/>
        <end position="1734"/>
    </location>
</feature>
<accession>A0ABN7T739</accession>
<dbReference type="InterPro" id="IPR000742">
    <property type="entry name" value="EGF"/>
</dbReference>
<evidence type="ECO:0000259" key="16">
    <source>
        <dbReference type="PROSITE" id="PS51117"/>
    </source>
</evidence>
<proteinExistence type="predicted"/>
<comment type="caution">
    <text evidence="12">Lacks conserved residue(s) required for the propagation of feature annotation.</text>
</comment>
<evidence type="ECO:0000313" key="17">
    <source>
        <dbReference type="EMBL" id="CAG5112273.1"/>
    </source>
</evidence>
<evidence type="ECO:0000313" key="18">
    <source>
        <dbReference type="Proteomes" id="UP001158576"/>
    </source>
</evidence>
<dbReference type="Proteomes" id="UP001158576">
    <property type="component" value="Chromosome 2"/>
</dbReference>
<feature type="coiled-coil region" evidence="13">
    <location>
        <begin position="1808"/>
        <end position="1863"/>
    </location>
</feature>
<feature type="disulfide bond" evidence="12">
    <location>
        <begin position="829"/>
        <end position="841"/>
    </location>
</feature>
<feature type="domain" description="Laminin EGF-like" evidence="14">
    <location>
        <begin position="339"/>
        <end position="401"/>
    </location>
</feature>
<evidence type="ECO:0000259" key="15">
    <source>
        <dbReference type="PROSITE" id="PS51116"/>
    </source>
</evidence>
<evidence type="ECO:0000256" key="6">
    <source>
        <dbReference type="ARBA" id="ARBA00022869"/>
    </source>
</evidence>
<feature type="disulfide bond" evidence="12">
    <location>
        <begin position="900"/>
        <end position="909"/>
    </location>
</feature>
<feature type="coiled-coil region" evidence="13">
    <location>
        <begin position="1363"/>
        <end position="1390"/>
    </location>
</feature>
<evidence type="ECO:0000256" key="5">
    <source>
        <dbReference type="ARBA" id="ARBA00022737"/>
    </source>
</evidence>
<dbReference type="InterPro" id="IPR056863">
    <property type="entry name" value="LMN_ATRN_NET-like_EGF"/>
</dbReference>
<dbReference type="PROSITE" id="PS00022">
    <property type="entry name" value="EGF_1"/>
    <property type="match status" value="1"/>
</dbReference>
<feature type="disulfide bond" evidence="12">
    <location>
        <begin position="944"/>
        <end position="953"/>
    </location>
</feature>
<dbReference type="CDD" id="cd00055">
    <property type="entry name" value="EGF_Lam"/>
    <property type="match status" value="13"/>
</dbReference>
<dbReference type="PROSITE" id="PS51117">
    <property type="entry name" value="LAMININ_NTER"/>
    <property type="match status" value="1"/>
</dbReference>
<dbReference type="PROSITE" id="PS51116">
    <property type="entry name" value="LAMININ_IVB"/>
    <property type="match status" value="1"/>
</dbReference>
<keyword evidence="11 12" id="KW-0424">Laminin EGF-like domain</keyword>
<keyword evidence="3" id="KW-0272">Extracellular matrix</keyword>
<dbReference type="SMART" id="SM00136">
    <property type="entry name" value="LamNT"/>
    <property type="match status" value="1"/>
</dbReference>
<feature type="disulfide bond" evidence="12">
    <location>
        <begin position="831"/>
        <end position="848"/>
    </location>
</feature>
<feature type="domain" description="Laminin EGF-like" evidence="14">
    <location>
        <begin position="461"/>
        <end position="514"/>
    </location>
</feature>
<evidence type="ECO:0000256" key="8">
    <source>
        <dbReference type="ARBA" id="ARBA00023054"/>
    </source>
</evidence>
<dbReference type="SMART" id="SM00181">
    <property type="entry name" value="EGF"/>
    <property type="match status" value="10"/>
</dbReference>
<feature type="domain" description="Laminin EGF-like" evidence="14">
    <location>
        <begin position="925"/>
        <end position="974"/>
    </location>
</feature>
<dbReference type="Pfam" id="PF00053">
    <property type="entry name" value="EGF_laminin"/>
    <property type="match status" value="11"/>
</dbReference>
<evidence type="ECO:0000256" key="3">
    <source>
        <dbReference type="ARBA" id="ARBA00022530"/>
    </source>
</evidence>
<keyword evidence="5" id="KW-0677">Repeat</keyword>
<evidence type="ECO:0000256" key="2">
    <source>
        <dbReference type="ARBA" id="ARBA00022525"/>
    </source>
</evidence>
<keyword evidence="10" id="KW-0325">Glycoprotein</keyword>
<feature type="disulfide bond" evidence="12">
    <location>
        <begin position="431"/>
        <end position="440"/>
    </location>
</feature>
<evidence type="ECO:0000259" key="14">
    <source>
        <dbReference type="PROSITE" id="PS50027"/>
    </source>
</evidence>
<feature type="domain" description="Laminin EGF-like" evidence="14">
    <location>
        <begin position="1159"/>
        <end position="1211"/>
    </location>
</feature>
<dbReference type="PANTHER" id="PTHR10574:SF375">
    <property type="entry name" value="LAMININ SUBUNIT BETA-1"/>
    <property type="match status" value="1"/>
</dbReference>
<dbReference type="InterPro" id="IPR013015">
    <property type="entry name" value="Laminin_IV_B"/>
</dbReference>
<organism evidence="17 18">
    <name type="scientific">Oikopleura dioica</name>
    <name type="common">Tunicate</name>
    <dbReference type="NCBI Taxonomy" id="34765"/>
    <lineage>
        <taxon>Eukaryota</taxon>
        <taxon>Metazoa</taxon>
        <taxon>Chordata</taxon>
        <taxon>Tunicata</taxon>
        <taxon>Appendicularia</taxon>
        <taxon>Copelata</taxon>
        <taxon>Oikopleuridae</taxon>
        <taxon>Oikopleura</taxon>
    </lineage>
</organism>
<keyword evidence="7" id="KW-0130">Cell adhesion</keyword>